<evidence type="ECO:0000256" key="1">
    <source>
        <dbReference type="SAM" id="MobiDB-lite"/>
    </source>
</evidence>
<protein>
    <submittedName>
        <fullName evidence="2">Uncharacterized protein</fullName>
    </submittedName>
</protein>
<dbReference type="EMBL" id="REGN01000367">
    <property type="protein sequence ID" value="RNA42417.1"/>
    <property type="molecule type" value="Genomic_DNA"/>
</dbReference>
<name>A0A3M7T3A3_BRAPC</name>
<sequence length="90" mass="10468">MPSKVDQVYQVVQNSEAVEPKERGSRPPKRKANTWSTTKGPVSFKYRLNYVCFMLYRLLFTASSSKALTSYSSRFSVLRYLLVNFRYKAV</sequence>
<evidence type="ECO:0000313" key="2">
    <source>
        <dbReference type="EMBL" id="RNA42417.1"/>
    </source>
</evidence>
<organism evidence="2 3">
    <name type="scientific">Brachionus plicatilis</name>
    <name type="common">Marine rotifer</name>
    <name type="synonym">Brachionus muelleri</name>
    <dbReference type="NCBI Taxonomy" id="10195"/>
    <lineage>
        <taxon>Eukaryota</taxon>
        <taxon>Metazoa</taxon>
        <taxon>Spiralia</taxon>
        <taxon>Gnathifera</taxon>
        <taxon>Rotifera</taxon>
        <taxon>Eurotatoria</taxon>
        <taxon>Monogononta</taxon>
        <taxon>Pseudotrocha</taxon>
        <taxon>Ploima</taxon>
        <taxon>Brachionidae</taxon>
        <taxon>Brachionus</taxon>
    </lineage>
</organism>
<dbReference type="AlphaFoldDB" id="A0A3M7T3A3"/>
<gene>
    <name evidence="2" type="ORF">BpHYR1_008054</name>
</gene>
<reference evidence="2 3" key="1">
    <citation type="journal article" date="2018" name="Sci. Rep.">
        <title>Genomic signatures of local adaptation to the degree of environmental predictability in rotifers.</title>
        <authorList>
            <person name="Franch-Gras L."/>
            <person name="Hahn C."/>
            <person name="Garcia-Roger E.M."/>
            <person name="Carmona M.J."/>
            <person name="Serra M."/>
            <person name="Gomez A."/>
        </authorList>
    </citation>
    <scope>NUCLEOTIDE SEQUENCE [LARGE SCALE GENOMIC DNA]</scope>
    <source>
        <strain evidence="2">HYR1</strain>
    </source>
</reference>
<accession>A0A3M7T3A3</accession>
<dbReference type="Proteomes" id="UP000276133">
    <property type="component" value="Unassembled WGS sequence"/>
</dbReference>
<proteinExistence type="predicted"/>
<comment type="caution">
    <text evidence="2">The sequence shown here is derived from an EMBL/GenBank/DDBJ whole genome shotgun (WGS) entry which is preliminary data.</text>
</comment>
<evidence type="ECO:0000313" key="3">
    <source>
        <dbReference type="Proteomes" id="UP000276133"/>
    </source>
</evidence>
<keyword evidence="3" id="KW-1185">Reference proteome</keyword>
<feature type="region of interest" description="Disordered" evidence="1">
    <location>
        <begin position="15"/>
        <end position="36"/>
    </location>
</feature>